<keyword evidence="3" id="KW-1185">Reference proteome</keyword>
<sequence>MPWFSMTAVYHWEQMGSTLPKFERRTTVCSAPNEAQATERLLAEAKEYPATEQIKFLGDYLVQELDDSPGDLPVEVAHEMTIGVHPESGAIIDPKAFVDQHWGRSKIASCDALGFEHVWYNLDGMSSGCYNCEAVREGRLWERAAETKRAEQGGGGSTPISGRVGSDSSDAADPD</sequence>
<dbReference type="Proteomes" id="UP001374893">
    <property type="component" value="Chromosome"/>
</dbReference>
<gene>
    <name evidence="2" type="ORF">HAHE_24560</name>
</gene>
<dbReference type="RefSeq" id="WP_338684839.1">
    <property type="nucleotide sequence ID" value="NZ_AP024702.1"/>
</dbReference>
<organism evidence="2 3">
    <name type="scientific">Haloferula helveola</name>
    <dbReference type="NCBI Taxonomy" id="490095"/>
    <lineage>
        <taxon>Bacteria</taxon>
        <taxon>Pseudomonadati</taxon>
        <taxon>Verrucomicrobiota</taxon>
        <taxon>Verrucomicrobiia</taxon>
        <taxon>Verrucomicrobiales</taxon>
        <taxon>Verrucomicrobiaceae</taxon>
        <taxon>Haloferula</taxon>
    </lineage>
</organism>
<reference evidence="2 3" key="1">
    <citation type="submission" date="2021-06" db="EMBL/GenBank/DDBJ databases">
        <title>Complete genome of Haloferula helveola possessing various polysaccharide degrading enzymes.</title>
        <authorList>
            <person name="Takami H."/>
            <person name="Huang C."/>
            <person name="Hamasaki K."/>
        </authorList>
    </citation>
    <scope>NUCLEOTIDE SEQUENCE [LARGE SCALE GENOMIC DNA]</scope>
    <source>
        <strain evidence="2 3">CN-1</strain>
    </source>
</reference>
<protein>
    <submittedName>
        <fullName evidence="2">Uncharacterized protein</fullName>
    </submittedName>
</protein>
<accession>A0ABM7RDF0</accession>
<dbReference type="EMBL" id="AP024702">
    <property type="protein sequence ID" value="BCX48548.1"/>
    <property type="molecule type" value="Genomic_DNA"/>
</dbReference>
<evidence type="ECO:0000313" key="2">
    <source>
        <dbReference type="EMBL" id="BCX48548.1"/>
    </source>
</evidence>
<name>A0ABM7RDF0_9BACT</name>
<feature type="region of interest" description="Disordered" evidence="1">
    <location>
        <begin position="146"/>
        <end position="175"/>
    </location>
</feature>
<proteinExistence type="predicted"/>
<evidence type="ECO:0000256" key="1">
    <source>
        <dbReference type="SAM" id="MobiDB-lite"/>
    </source>
</evidence>
<evidence type="ECO:0000313" key="3">
    <source>
        <dbReference type="Proteomes" id="UP001374893"/>
    </source>
</evidence>